<organism evidence="2 3">
    <name type="scientific">Parnassius apollo</name>
    <name type="common">Apollo butterfly</name>
    <name type="synonym">Papilio apollo</name>
    <dbReference type="NCBI Taxonomy" id="110799"/>
    <lineage>
        <taxon>Eukaryota</taxon>
        <taxon>Metazoa</taxon>
        <taxon>Ecdysozoa</taxon>
        <taxon>Arthropoda</taxon>
        <taxon>Hexapoda</taxon>
        <taxon>Insecta</taxon>
        <taxon>Pterygota</taxon>
        <taxon>Neoptera</taxon>
        <taxon>Endopterygota</taxon>
        <taxon>Lepidoptera</taxon>
        <taxon>Glossata</taxon>
        <taxon>Ditrysia</taxon>
        <taxon>Papilionoidea</taxon>
        <taxon>Papilionidae</taxon>
        <taxon>Parnassiinae</taxon>
        <taxon>Parnassini</taxon>
        <taxon>Parnassius</taxon>
        <taxon>Parnassius</taxon>
    </lineage>
</organism>
<reference evidence="2" key="1">
    <citation type="submission" date="2021-04" db="EMBL/GenBank/DDBJ databases">
        <authorList>
            <person name="Tunstrom K."/>
        </authorList>
    </citation>
    <scope>NUCLEOTIDE SEQUENCE</scope>
</reference>
<evidence type="ECO:0000313" key="3">
    <source>
        <dbReference type="Proteomes" id="UP000691718"/>
    </source>
</evidence>
<name>A0A8S3WY95_PARAO</name>
<feature type="compositionally biased region" description="Polar residues" evidence="1">
    <location>
        <begin position="54"/>
        <end position="65"/>
    </location>
</feature>
<evidence type="ECO:0000313" key="2">
    <source>
        <dbReference type="EMBL" id="CAG4990433.1"/>
    </source>
</evidence>
<comment type="caution">
    <text evidence="2">The sequence shown here is derived from an EMBL/GenBank/DDBJ whole genome shotgun (WGS) entry which is preliminary data.</text>
</comment>
<sequence>MGIIQVQLVANPILVQLSPDAHTPEHTLTYSPVGIPSSSRASSPRTAAASSVSGPSTPSLIQTPSLPSLNCLIETPKKRLNVDDFFPSSPKISKTSTIMRPQITTNGFSAVALTMTNDFTSFEKRKSFKALLPQPIRKRFFTRSSSDESDNPPSPNKPKRPKKTK</sequence>
<dbReference type="AlphaFoldDB" id="A0A8S3WY95"/>
<feature type="region of interest" description="Disordered" evidence="1">
    <location>
        <begin position="139"/>
        <end position="165"/>
    </location>
</feature>
<keyword evidence="3" id="KW-1185">Reference proteome</keyword>
<proteinExistence type="predicted"/>
<dbReference type="Proteomes" id="UP000691718">
    <property type="component" value="Unassembled WGS sequence"/>
</dbReference>
<protein>
    <submittedName>
        <fullName evidence="2">(apollo) hypothetical protein</fullName>
    </submittedName>
</protein>
<feature type="compositionally biased region" description="Low complexity" evidence="1">
    <location>
        <begin position="36"/>
        <end position="53"/>
    </location>
</feature>
<feature type="region of interest" description="Disordered" evidence="1">
    <location>
        <begin position="26"/>
        <end position="65"/>
    </location>
</feature>
<gene>
    <name evidence="2" type="ORF">PAPOLLO_LOCUS11954</name>
</gene>
<dbReference type="EMBL" id="CAJQZP010000874">
    <property type="protein sequence ID" value="CAG4990433.1"/>
    <property type="molecule type" value="Genomic_DNA"/>
</dbReference>
<evidence type="ECO:0000256" key="1">
    <source>
        <dbReference type="SAM" id="MobiDB-lite"/>
    </source>
</evidence>
<accession>A0A8S3WY95</accession>